<dbReference type="AlphaFoldDB" id="Q1K405"/>
<comment type="caution">
    <text evidence="1">The sequence shown here is derived from an EMBL/GenBank/DDBJ whole genome shotgun (WGS) entry which is preliminary data.</text>
</comment>
<dbReference type="SUPFAM" id="SSF158446">
    <property type="entry name" value="IVS-encoded protein-like"/>
    <property type="match status" value="1"/>
</dbReference>
<reference evidence="1" key="1">
    <citation type="submission" date="2006-05" db="EMBL/GenBank/DDBJ databases">
        <title>Annotation of the draft genome assembly of Desulfuromonas acetoxidans DSM 684.</title>
        <authorList>
            <consortium name="US DOE Joint Genome Institute (JGI-ORNL)"/>
            <person name="Larimer F."/>
            <person name="Land M."/>
            <person name="Hauser L."/>
        </authorList>
    </citation>
    <scope>NUCLEOTIDE SEQUENCE [LARGE SCALE GENOMIC DNA]</scope>
    <source>
        <strain evidence="1">DSM 684</strain>
    </source>
</reference>
<sequence length="130" mass="14448">MAAVRCFEDLIAWQKARALARLIYGIARETALARDFGLRDQIQRASVSVLSNIAEGFDRSSPTEFHRFLVIAKGSCAEVRAQLYVAFDAQLIDATQFGEAKALAEETSRVISGLRRSIEAQKNKDKDRGD</sequence>
<gene>
    <name evidence="1" type="ORF">Dace_3164</name>
</gene>
<dbReference type="PANTHER" id="PTHR38471:SF2">
    <property type="entry name" value="FOUR HELIX BUNDLE PROTEIN"/>
    <property type="match status" value="1"/>
</dbReference>
<dbReference type="PANTHER" id="PTHR38471">
    <property type="entry name" value="FOUR HELIX BUNDLE PROTEIN"/>
    <property type="match status" value="1"/>
</dbReference>
<dbReference type="CDD" id="cd16377">
    <property type="entry name" value="23S_rRNA_IVP_like"/>
    <property type="match status" value="1"/>
</dbReference>
<evidence type="ECO:0000313" key="2">
    <source>
        <dbReference type="Proteomes" id="UP000005695"/>
    </source>
</evidence>
<dbReference type="Pfam" id="PF05635">
    <property type="entry name" value="23S_rRNA_IVP"/>
    <property type="match status" value="1"/>
</dbReference>
<protein>
    <submittedName>
        <fullName evidence="1">S23 ribosomal</fullName>
    </submittedName>
</protein>
<dbReference type="InterPro" id="IPR036583">
    <property type="entry name" value="23S_rRNA_IVS_sf"/>
</dbReference>
<name>Q1K405_DESA6</name>
<reference evidence="1" key="2">
    <citation type="submission" date="2006-05" db="EMBL/GenBank/DDBJ databases">
        <title>Sequencing of the draft genome and assembly of Desulfuromonas acetoxidans DSM 684.</title>
        <authorList>
            <consortium name="US DOE Joint Genome Institute (JGI-PGF)"/>
            <person name="Copeland A."/>
            <person name="Lucas S."/>
            <person name="Lapidus A."/>
            <person name="Barry K."/>
            <person name="Detter J.C."/>
            <person name="Glavina del Rio T."/>
            <person name="Hammon N."/>
            <person name="Israni S."/>
            <person name="Dalin E."/>
            <person name="Tice H."/>
            <person name="Bruce D."/>
            <person name="Pitluck S."/>
            <person name="Richardson P."/>
        </authorList>
    </citation>
    <scope>NUCLEOTIDE SEQUENCE [LARGE SCALE GENOMIC DNA]</scope>
    <source>
        <strain evidence="1">DSM 684</strain>
    </source>
</reference>
<dbReference type="EMBL" id="AAEW02000001">
    <property type="protein sequence ID" value="EAT17298.1"/>
    <property type="molecule type" value="Genomic_DNA"/>
</dbReference>
<dbReference type="OrthoDB" id="9800370at2"/>
<keyword evidence="2" id="KW-1185">Reference proteome</keyword>
<evidence type="ECO:0000313" key="1">
    <source>
        <dbReference type="EMBL" id="EAT17298.1"/>
    </source>
</evidence>
<proteinExistence type="predicted"/>
<organism evidence="1 2">
    <name type="scientific">Desulfuromonas acetoxidans (strain DSM 684 / 11070)</name>
    <dbReference type="NCBI Taxonomy" id="281689"/>
    <lineage>
        <taxon>Bacteria</taxon>
        <taxon>Pseudomonadati</taxon>
        <taxon>Thermodesulfobacteriota</taxon>
        <taxon>Desulfuromonadia</taxon>
        <taxon>Desulfuromonadales</taxon>
        <taxon>Desulfuromonadaceae</taxon>
        <taxon>Desulfuromonas</taxon>
    </lineage>
</organism>
<dbReference type="NCBIfam" id="TIGR02436">
    <property type="entry name" value="four helix bundle protein"/>
    <property type="match status" value="1"/>
</dbReference>
<accession>Q1K405</accession>
<dbReference type="Proteomes" id="UP000005695">
    <property type="component" value="Unassembled WGS sequence"/>
</dbReference>
<dbReference type="Gene3D" id="1.20.1440.60">
    <property type="entry name" value="23S rRNA-intervening sequence"/>
    <property type="match status" value="1"/>
</dbReference>
<dbReference type="RefSeq" id="WP_005997566.1">
    <property type="nucleotide sequence ID" value="NZ_AAEW02000001.1"/>
</dbReference>
<dbReference type="InterPro" id="IPR012657">
    <property type="entry name" value="23S_rRNA-intervening_sequence"/>
</dbReference>